<dbReference type="Proteomes" id="UP000789901">
    <property type="component" value="Unassembled WGS sequence"/>
</dbReference>
<gene>
    <name evidence="1" type="ORF">GMARGA_LOCUS27250</name>
</gene>
<sequence length="71" mass="8053">MKGIAKEWINTFTDITLTAYDDNAQLTDQIVKLNINLAQQQQPQPAYITKTETNSSKASAICYYCRKPNIL</sequence>
<evidence type="ECO:0000313" key="2">
    <source>
        <dbReference type="Proteomes" id="UP000789901"/>
    </source>
</evidence>
<organism evidence="1 2">
    <name type="scientific">Gigaspora margarita</name>
    <dbReference type="NCBI Taxonomy" id="4874"/>
    <lineage>
        <taxon>Eukaryota</taxon>
        <taxon>Fungi</taxon>
        <taxon>Fungi incertae sedis</taxon>
        <taxon>Mucoromycota</taxon>
        <taxon>Glomeromycotina</taxon>
        <taxon>Glomeromycetes</taxon>
        <taxon>Diversisporales</taxon>
        <taxon>Gigasporaceae</taxon>
        <taxon>Gigaspora</taxon>
    </lineage>
</organism>
<accession>A0ABN7W712</accession>
<dbReference type="EMBL" id="CAJVQB010033075">
    <property type="protein sequence ID" value="CAG8819224.1"/>
    <property type="molecule type" value="Genomic_DNA"/>
</dbReference>
<comment type="caution">
    <text evidence="1">The sequence shown here is derived from an EMBL/GenBank/DDBJ whole genome shotgun (WGS) entry which is preliminary data.</text>
</comment>
<name>A0ABN7W712_GIGMA</name>
<proteinExistence type="predicted"/>
<reference evidence="1 2" key="1">
    <citation type="submission" date="2021-06" db="EMBL/GenBank/DDBJ databases">
        <authorList>
            <person name="Kallberg Y."/>
            <person name="Tangrot J."/>
            <person name="Rosling A."/>
        </authorList>
    </citation>
    <scope>NUCLEOTIDE SEQUENCE [LARGE SCALE GENOMIC DNA]</scope>
    <source>
        <strain evidence="1 2">120-4 pot B 10/14</strain>
    </source>
</reference>
<protein>
    <submittedName>
        <fullName evidence="1">24275_t:CDS:1</fullName>
    </submittedName>
</protein>
<keyword evidence="2" id="KW-1185">Reference proteome</keyword>
<evidence type="ECO:0000313" key="1">
    <source>
        <dbReference type="EMBL" id="CAG8819224.1"/>
    </source>
</evidence>